<feature type="domain" description="HTH cro/C1-type" evidence="2">
    <location>
        <begin position="10"/>
        <end position="64"/>
    </location>
</feature>
<proteinExistence type="inferred from homology"/>
<evidence type="ECO:0000259" key="2">
    <source>
        <dbReference type="PROSITE" id="PS50943"/>
    </source>
</evidence>
<dbReference type="PANTHER" id="PTHR43236:SF1">
    <property type="entry name" value="BLL7220 PROTEIN"/>
    <property type="match status" value="1"/>
</dbReference>
<dbReference type="SUPFAM" id="SSF47413">
    <property type="entry name" value="lambda repressor-like DNA-binding domains"/>
    <property type="match status" value="1"/>
</dbReference>
<dbReference type="RefSeq" id="WP_345398751.1">
    <property type="nucleotide sequence ID" value="NZ_BAABLA010000028.1"/>
</dbReference>
<reference evidence="4" key="1">
    <citation type="journal article" date="2019" name="Int. J. Syst. Evol. Microbiol.">
        <title>The Global Catalogue of Microorganisms (GCM) 10K type strain sequencing project: providing services to taxonomists for standard genome sequencing and annotation.</title>
        <authorList>
            <consortium name="The Broad Institute Genomics Platform"/>
            <consortium name="The Broad Institute Genome Sequencing Center for Infectious Disease"/>
            <person name="Wu L."/>
            <person name="Ma J."/>
        </authorList>
    </citation>
    <scope>NUCLEOTIDE SEQUENCE [LARGE SCALE GENOMIC DNA]</scope>
    <source>
        <strain evidence="4">KCTC 32255</strain>
    </source>
</reference>
<dbReference type="Gene3D" id="1.10.10.2910">
    <property type="match status" value="1"/>
</dbReference>
<dbReference type="PROSITE" id="PS50943">
    <property type="entry name" value="HTH_CROC1"/>
    <property type="match status" value="1"/>
</dbReference>
<organism evidence="3 4">
    <name type="scientific">Haloechinothrix salitolerans</name>
    <dbReference type="NCBI Taxonomy" id="926830"/>
    <lineage>
        <taxon>Bacteria</taxon>
        <taxon>Bacillati</taxon>
        <taxon>Actinomycetota</taxon>
        <taxon>Actinomycetes</taxon>
        <taxon>Pseudonocardiales</taxon>
        <taxon>Pseudonocardiaceae</taxon>
        <taxon>Haloechinothrix</taxon>
    </lineage>
</organism>
<protein>
    <submittedName>
        <fullName evidence="3">XRE family transcriptional regulator</fullName>
    </submittedName>
</protein>
<dbReference type="InterPro" id="IPR001387">
    <property type="entry name" value="Cro/C1-type_HTH"/>
</dbReference>
<comment type="similarity">
    <text evidence="1">Belongs to the short-chain fatty acyl-CoA assimilation regulator (ScfR) family.</text>
</comment>
<sequence>MSWTEIGERIRDCRLAAGMSQIGLARAVGLDRTMLAKIEAGARRVDALELARFSAVLGVPMEQFLEDRPLVLSRRAQLAEEAQTDVDQQAYWLEAKLLEWREDVRQLVETGLLQPTRPMVYEEPVENLDSAREAALWLRERIGKPLEPIETVMAVCEQAGQLVLVTDLPGEGASLVDGDLAVAVVSRITDPGRRRATAAHELGHLVLGDEYSSDLGVASSREDRERVVDAFAAEFLAPRELFAKQFSNEQADVRSLLIRIAAEYRISWSMAVRQAELAGAFDAAGARRLRFANPTRAEFMEALGWAPQTDLESVTVPPSYAHAVIQAWGRDLITSERAVELMHGQLALEDLPTRDDQGHAP</sequence>
<dbReference type="Proteomes" id="UP001596337">
    <property type="component" value="Unassembled WGS sequence"/>
</dbReference>
<gene>
    <name evidence="3" type="ORF">ACFQGD_15055</name>
</gene>
<dbReference type="Gene3D" id="1.10.260.40">
    <property type="entry name" value="lambda repressor-like DNA-binding domains"/>
    <property type="match status" value="1"/>
</dbReference>
<dbReference type="EMBL" id="JBHSXX010000001">
    <property type="protein sequence ID" value="MFC6868461.1"/>
    <property type="molecule type" value="Genomic_DNA"/>
</dbReference>
<dbReference type="PANTHER" id="PTHR43236">
    <property type="entry name" value="ANTITOXIN HIGA1"/>
    <property type="match status" value="1"/>
</dbReference>
<keyword evidence="4" id="KW-1185">Reference proteome</keyword>
<dbReference type="InterPro" id="IPR010359">
    <property type="entry name" value="IrrE_HExxH"/>
</dbReference>
<dbReference type="InterPro" id="IPR052345">
    <property type="entry name" value="Rad_response_metalloprotease"/>
</dbReference>
<dbReference type="Pfam" id="PF06114">
    <property type="entry name" value="Peptidase_M78"/>
    <property type="match status" value="1"/>
</dbReference>
<dbReference type="InterPro" id="IPR010982">
    <property type="entry name" value="Lambda_DNA-bd_dom_sf"/>
</dbReference>
<dbReference type="CDD" id="cd00093">
    <property type="entry name" value="HTH_XRE"/>
    <property type="match status" value="1"/>
</dbReference>
<name>A0ABW2BZR6_9PSEU</name>
<evidence type="ECO:0000313" key="4">
    <source>
        <dbReference type="Proteomes" id="UP001596337"/>
    </source>
</evidence>
<evidence type="ECO:0000313" key="3">
    <source>
        <dbReference type="EMBL" id="MFC6868461.1"/>
    </source>
</evidence>
<dbReference type="Pfam" id="PF01381">
    <property type="entry name" value="HTH_3"/>
    <property type="match status" value="1"/>
</dbReference>
<accession>A0ABW2BZR6</accession>
<comment type="caution">
    <text evidence="3">The sequence shown here is derived from an EMBL/GenBank/DDBJ whole genome shotgun (WGS) entry which is preliminary data.</text>
</comment>
<evidence type="ECO:0000256" key="1">
    <source>
        <dbReference type="ARBA" id="ARBA00007227"/>
    </source>
</evidence>
<dbReference type="SMART" id="SM00530">
    <property type="entry name" value="HTH_XRE"/>
    <property type="match status" value="1"/>
</dbReference>